<dbReference type="InterPro" id="IPR005358">
    <property type="entry name" value="Puta_zinc/iron-chelating_dom"/>
</dbReference>
<protein>
    <recommendedName>
        <fullName evidence="3">YkgJ family cysteine cluster protein</fullName>
    </recommendedName>
</protein>
<dbReference type="Pfam" id="PF03692">
    <property type="entry name" value="CxxCxxCC"/>
    <property type="match status" value="1"/>
</dbReference>
<keyword evidence="2" id="KW-1185">Reference proteome</keyword>
<evidence type="ECO:0000313" key="1">
    <source>
        <dbReference type="EMBL" id="RCU51764.1"/>
    </source>
</evidence>
<gene>
    <name evidence="1" type="ORF">DU002_04650</name>
</gene>
<dbReference type="EMBL" id="QPID01000002">
    <property type="protein sequence ID" value="RCU51764.1"/>
    <property type="molecule type" value="Genomic_DNA"/>
</dbReference>
<dbReference type="Proteomes" id="UP000252558">
    <property type="component" value="Unassembled WGS sequence"/>
</dbReference>
<organism evidence="1 2">
    <name type="scientific">Corallincola holothuriorum</name>
    <dbReference type="NCBI Taxonomy" id="2282215"/>
    <lineage>
        <taxon>Bacteria</taxon>
        <taxon>Pseudomonadati</taxon>
        <taxon>Pseudomonadota</taxon>
        <taxon>Gammaproteobacteria</taxon>
        <taxon>Alteromonadales</taxon>
        <taxon>Psychromonadaceae</taxon>
        <taxon>Corallincola</taxon>
    </lineage>
</organism>
<evidence type="ECO:0000313" key="2">
    <source>
        <dbReference type="Proteomes" id="UP000252558"/>
    </source>
</evidence>
<proteinExistence type="predicted"/>
<comment type="caution">
    <text evidence="1">The sequence shown here is derived from an EMBL/GenBank/DDBJ whole genome shotgun (WGS) entry which is preliminary data.</text>
</comment>
<name>A0A368NQ07_9GAMM</name>
<accession>A0A368NQ07</accession>
<sequence length="231" mass="26865">MYIYLALAERGIMISQESFNKRCVEYDLKYRKAKKNADALEILSIADKQCFVEAFDSNPKPACHSGCSHCCHLRVVAYPHELVAIHQYVNSKFSSQKRSQILERVRNQYEKVKGLTEAEHFVINVECPFLDNHKCTIYPVRPMTCASYHSCSEAICKHSYDEPSDMSTNIPLNPRVSIEQDIQFSVVEQVLKYNRDDVEKYELLQGLHKLFQNPKAIQRWKSGRKMFKNFS</sequence>
<evidence type="ECO:0008006" key="3">
    <source>
        <dbReference type="Google" id="ProtNLM"/>
    </source>
</evidence>
<reference evidence="1 2" key="1">
    <citation type="submission" date="2018-07" db="EMBL/GenBank/DDBJ databases">
        <title>Corallincola holothuriorum sp. nov., a new facultative anaerobe isolated from sea cucumber Apostichopus japonicus.</title>
        <authorList>
            <person name="Xia H."/>
        </authorList>
    </citation>
    <scope>NUCLEOTIDE SEQUENCE [LARGE SCALE GENOMIC DNA]</scope>
    <source>
        <strain evidence="1 2">C4</strain>
    </source>
</reference>
<dbReference type="AlphaFoldDB" id="A0A368NQ07"/>